<dbReference type="GO" id="GO:0032456">
    <property type="term" value="P:endocytic recycling"/>
    <property type="evidence" value="ECO:0007669"/>
    <property type="project" value="TreeGrafter"/>
</dbReference>
<reference evidence="4 5" key="1">
    <citation type="submission" date="2016-06" db="EMBL/GenBank/DDBJ databases">
        <authorList>
            <person name="Kjaerup R.B."/>
            <person name="Dalgaard T.S."/>
            <person name="Juul-Madsen H.R."/>
        </authorList>
    </citation>
    <scope>NUCLEOTIDE SEQUENCE [LARGE SCALE GENOMIC DNA]</scope>
    <source>
        <strain evidence="4 5">Pb300</strain>
    </source>
</reference>
<accession>A0A1D2JH91</accession>
<proteinExistence type="inferred from homology"/>
<comment type="similarity">
    <text evidence="1 2">Belongs to the VPS51 family.</text>
</comment>
<evidence type="ECO:0000313" key="5">
    <source>
        <dbReference type="Proteomes" id="UP000242814"/>
    </source>
</evidence>
<comment type="caution">
    <text evidence="4">The sequence shown here is derived from an EMBL/GenBank/DDBJ whole genome shotgun (WGS) entry which is preliminary data.</text>
</comment>
<dbReference type="GO" id="GO:0048193">
    <property type="term" value="P:Golgi vesicle transport"/>
    <property type="evidence" value="ECO:0007669"/>
    <property type="project" value="TreeGrafter"/>
</dbReference>
<comment type="function">
    <text evidence="2">Acts as component of the GARP complex that is involved in retrograde transport from early and late endosomes to the trans-Golgi network (TGN).</text>
</comment>
<dbReference type="InterPro" id="IPR014812">
    <property type="entry name" value="Vps51"/>
</dbReference>
<organism evidence="4 5">
    <name type="scientific">Paracoccidioides brasiliensis</name>
    <dbReference type="NCBI Taxonomy" id="121759"/>
    <lineage>
        <taxon>Eukaryota</taxon>
        <taxon>Fungi</taxon>
        <taxon>Dikarya</taxon>
        <taxon>Ascomycota</taxon>
        <taxon>Pezizomycotina</taxon>
        <taxon>Eurotiomycetes</taxon>
        <taxon>Eurotiomycetidae</taxon>
        <taxon>Onygenales</taxon>
        <taxon>Ajellomycetaceae</taxon>
        <taxon>Paracoccidioides</taxon>
    </lineage>
</organism>
<evidence type="ECO:0000256" key="1">
    <source>
        <dbReference type="ARBA" id="ARBA00006080"/>
    </source>
</evidence>
<dbReference type="GO" id="GO:0000938">
    <property type="term" value="C:GARP complex"/>
    <property type="evidence" value="ECO:0007669"/>
    <property type="project" value="UniProtKB-UniRule"/>
</dbReference>
<feature type="compositionally biased region" description="Polar residues" evidence="3">
    <location>
        <begin position="70"/>
        <end position="86"/>
    </location>
</feature>
<sequence length="345" mass="38521">MSTISSPRPSITSARTPTPPGSRRPSVEVSNLTASNASTPTPRAASPSLTHRKNRAALRDYYNLRPVRPDSSQPNHSPRSIASTSGSHDDASTHPISPSTQVELDNPNFDPSAYISRLLSTSSLSTILKAENSLISDIRTLDGERKALVYDNYSKLIKAVETIGKMRASIEERGQPMVMTKTLAPAVGFVIETAATLIRQKEESVSERDDQKEASKDGPNLEKETVKWVLDCPRRLRWLLDDGKVEEAGNDWKEVEWLLTKWQGVKGVDELRKAYFRISRRHTNHQPCHHFRTSRVDYRHTPLTPAVVTTGAEVLYGFIWRQDPIAASSTRYQYYCMSGGVGNMT</sequence>
<name>A0A1D2JH91_PARBR</name>
<dbReference type="GO" id="GO:0005829">
    <property type="term" value="C:cytosol"/>
    <property type="evidence" value="ECO:0007669"/>
    <property type="project" value="GOC"/>
</dbReference>
<feature type="compositionally biased region" description="Low complexity" evidence="3">
    <location>
        <begin position="1"/>
        <end position="16"/>
    </location>
</feature>
<gene>
    <name evidence="4" type="ORF">ACO22_02977</name>
</gene>
<feature type="compositionally biased region" description="Polar residues" evidence="3">
    <location>
        <begin position="94"/>
        <end position="103"/>
    </location>
</feature>
<dbReference type="PANTHER" id="PTHR15954">
    <property type="entry name" value="VACUOLAR PROTEIN SORTING-ASSOCIATED PROTEIN 51 HOMOLOG"/>
    <property type="match status" value="1"/>
</dbReference>
<dbReference type="VEuPathDB" id="FungiDB:PABG_01222"/>
<keyword evidence="2" id="KW-0813">Transport</keyword>
<comment type="subunit">
    <text evidence="2">Component of the Golgi-associated retrograde protein (GARP) complex.</text>
</comment>
<keyword evidence="2" id="KW-0445">Lipid transport</keyword>
<dbReference type="AlphaFoldDB" id="A0A1D2JH91"/>
<evidence type="ECO:0000256" key="2">
    <source>
        <dbReference type="RuleBase" id="RU368010"/>
    </source>
</evidence>
<dbReference type="PANTHER" id="PTHR15954:SF4">
    <property type="entry name" value="VACUOLAR PROTEIN SORTING-ASSOCIATED PROTEIN 51 HOMOLOG"/>
    <property type="match status" value="1"/>
</dbReference>
<comment type="subcellular location">
    <subcellularLocation>
        <location evidence="2">Golgi apparatus</location>
        <location evidence="2">trans-Golgi network</location>
    </subcellularLocation>
</comment>
<dbReference type="GO" id="GO:0042147">
    <property type="term" value="P:retrograde transport, endosome to Golgi"/>
    <property type="evidence" value="ECO:0007669"/>
    <property type="project" value="UniProtKB-UniRule"/>
</dbReference>
<dbReference type="GO" id="GO:0006869">
    <property type="term" value="P:lipid transport"/>
    <property type="evidence" value="ECO:0007669"/>
    <property type="project" value="UniProtKB-UniRule"/>
</dbReference>
<dbReference type="GO" id="GO:1990745">
    <property type="term" value="C:EARP complex"/>
    <property type="evidence" value="ECO:0007669"/>
    <property type="project" value="TreeGrafter"/>
</dbReference>
<feature type="compositionally biased region" description="Polar residues" evidence="3">
    <location>
        <begin position="28"/>
        <end position="41"/>
    </location>
</feature>
<dbReference type="GO" id="GO:0015031">
    <property type="term" value="P:protein transport"/>
    <property type="evidence" value="ECO:0007669"/>
    <property type="project" value="UniProtKB-UniRule"/>
</dbReference>
<dbReference type="Pfam" id="PF08700">
    <property type="entry name" value="VPS51_Exo84_N"/>
    <property type="match status" value="1"/>
</dbReference>
<dbReference type="GO" id="GO:0016020">
    <property type="term" value="C:membrane"/>
    <property type="evidence" value="ECO:0007669"/>
    <property type="project" value="TreeGrafter"/>
</dbReference>
<dbReference type="VEuPathDB" id="FungiDB:PADG_04238"/>
<evidence type="ECO:0000313" key="4">
    <source>
        <dbReference type="EMBL" id="ODH35212.1"/>
    </source>
</evidence>
<dbReference type="GO" id="GO:0007030">
    <property type="term" value="P:Golgi organization"/>
    <property type="evidence" value="ECO:0007669"/>
    <property type="project" value="UniProtKB-UniRule"/>
</dbReference>
<keyword evidence="2" id="KW-0333">Golgi apparatus</keyword>
<dbReference type="Proteomes" id="UP000242814">
    <property type="component" value="Unassembled WGS sequence"/>
</dbReference>
<evidence type="ECO:0000256" key="3">
    <source>
        <dbReference type="SAM" id="MobiDB-lite"/>
    </source>
</evidence>
<feature type="region of interest" description="Disordered" evidence="3">
    <location>
        <begin position="1"/>
        <end position="108"/>
    </location>
</feature>
<protein>
    <recommendedName>
        <fullName evidence="2">Vacuolar protein sorting-associated protein 51 homolog</fullName>
    </recommendedName>
</protein>
<keyword evidence="2" id="KW-0653">Protein transport</keyword>
<dbReference type="EMBL" id="LZYO01000097">
    <property type="protein sequence ID" value="ODH35212.1"/>
    <property type="molecule type" value="Genomic_DNA"/>
</dbReference>